<keyword evidence="2" id="KW-1185">Reference proteome</keyword>
<name>A0A812VJ37_SYMPI</name>
<dbReference type="OrthoDB" id="435856at2759"/>
<sequence length="131" mass="15085">MQAEDRRFFAGLLQENFEDLPSEACSEEALQEAKRWQRFLHDDDEHIKVVRGFQSGRREFRTLHAMYRSETGGTPPYHGLHQETEACLRLCLLKCTEASRWTVCLTLHSAHGFVGEFSCSGALCKPEHLRC</sequence>
<dbReference type="AlphaFoldDB" id="A0A812VJ37"/>
<accession>A0A812VJ37</accession>
<gene>
    <name evidence="1" type="ORF">SPIL2461_LOCUS16642</name>
</gene>
<dbReference type="EMBL" id="CAJNIZ010042702">
    <property type="protein sequence ID" value="CAE7633225.1"/>
    <property type="molecule type" value="Genomic_DNA"/>
</dbReference>
<protein>
    <submittedName>
        <fullName evidence="1">Uncharacterized protein</fullName>
    </submittedName>
</protein>
<dbReference type="Proteomes" id="UP000649617">
    <property type="component" value="Unassembled WGS sequence"/>
</dbReference>
<evidence type="ECO:0000313" key="2">
    <source>
        <dbReference type="Proteomes" id="UP000649617"/>
    </source>
</evidence>
<evidence type="ECO:0000313" key="1">
    <source>
        <dbReference type="EMBL" id="CAE7633225.1"/>
    </source>
</evidence>
<organism evidence="1 2">
    <name type="scientific">Symbiodinium pilosum</name>
    <name type="common">Dinoflagellate</name>
    <dbReference type="NCBI Taxonomy" id="2952"/>
    <lineage>
        <taxon>Eukaryota</taxon>
        <taxon>Sar</taxon>
        <taxon>Alveolata</taxon>
        <taxon>Dinophyceae</taxon>
        <taxon>Suessiales</taxon>
        <taxon>Symbiodiniaceae</taxon>
        <taxon>Symbiodinium</taxon>
    </lineage>
</organism>
<reference evidence="1" key="1">
    <citation type="submission" date="2021-02" db="EMBL/GenBank/DDBJ databases">
        <authorList>
            <person name="Dougan E. K."/>
            <person name="Rhodes N."/>
            <person name="Thang M."/>
            <person name="Chan C."/>
        </authorList>
    </citation>
    <scope>NUCLEOTIDE SEQUENCE</scope>
</reference>
<comment type="caution">
    <text evidence="1">The sequence shown here is derived from an EMBL/GenBank/DDBJ whole genome shotgun (WGS) entry which is preliminary data.</text>
</comment>
<proteinExistence type="predicted"/>